<dbReference type="EMBL" id="CP009246">
    <property type="protein sequence ID" value="APT87912.1"/>
    <property type="molecule type" value="Genomic_DNA"/>
</dbReference>
<dbReference type="Gene3D" id="3.40.50.300">
    <property type="entry name" value="P-loop containing nucleotide triphosphate hydrolases"/>
    <property type="match status" value="1"/>
</dbReference>
<feature type="domain" description="CobW C-terminal" evidence="1">
    <location>
        <begin position="252"/>
        <end position="372"/>
    </location>
</feature>
<dbReference type="RefSeq" id="WP_075730823.1">
    <property type="nucleotide sequence ID" value="NZ_BJNB01000011.1"/>
</dbReference>
<dbReference type="STRING" id="28028.CFLV_12640"/>
<dbReference type="SMART" id="SM00833">
    <property type="entry name" value="CobW_C"/>
    <property type="match status" value="1"/>
</dbReference>
<dbReference type="EMBL" id="BJNB01000011">
    <property type="protein sequence ID" value="GEB97501.1"/>
    <property type="molecule type" value="Genomic_DNA"/>
</dbReference>
<dbReference type="KEGG" id="cfc:CFLV_12640"/>
<organism evidence="2 4">
    <name type="scientific">Corynebacterium flavescens</name>
    <dbReference type="NCBI Taxonomy" id="28028"/>
    <lineage>
        <taxon>Bacteria</taxon>
        <taxon>Bacillati</taxon>
        <taxon>Actinomycetota</taxon>
        <taxon>Actinomycetes</taxon>
        <taxon>Mycobacteriales</taxon>
        <taxon>Corynebacteriaceae</taxon>
        <taxon>Corynebacterium</taxon>
    </lineage>
</organism>
<dbReference type="SUPFAM" id="SSF52540">
    <property type="entry name" value="P-loop containing nucleoside triphosphate hydrolases"/>
    <property type="match status" value="1"/>
</dbReference>
<accession>A0A1L7CPY1</accession>
<dbReference type="Proteomes" id="UP000315353">
    <property type="component" value="Unassembled WGS sequence"/>
</dbReference>
<dbReference type="InterPro" id="IPR051927">
    <property type="entry name" value="Zn_Chap_cDPG_Synth"/>
</dbReference>
<keyword evidence="4" id="KW-1185">Reference proteome</keyword>
<evidence type="ECO:0000313" key="5">
    <source>
        <dbReference type="Proteomes" id="UP000315353"/>
    </source>
</evidence>
<evidence type="ECO:0000259" key="1">
    <source>
        <dbReference type="SMART" id="SM00833"/>
    </source>
</evidence>
<dbReference type="PANTHER" id="PTHR43603">
    <property type="entry name" value="COBW DOMAIN-CONTAINING PROTEIN DDB_G0274527"/>
    <property type="match status" value="1"/>
</dbReference>
<dbReference type="InterPro" id="IPR011629">
    <property type="entry name" value="CobW-like_C"/>
</dbReference>
<dbReference type="GeneID" id="82881508"/>
<reference evidence="2 4" key="1">
    <citation type="submission" date="2014-08" db="EMBL/GenBank/DDBJ databases">
        <title>Complete genome sequence of Corynebacterium flavescens OJ8(T)(=DSM 20296(T)), isolated from cheese.</title>
        <authorList>
            <person name="Ruckert C."/>
            <person name="Albersmeier A."/>
            <person name="Winkler A."/>
            <person name="Kalinowski J."/>
        </authorList>
    </citation>
    <scope>NUCLEOTIDE SEQUENCE [LARGE SCALE GENOMIC DNA]</scope>
    <source>
        <strain evidence="2 4">OJ8</strain>
    </source>
</reference>
<dbReference type="Proteomes" id="UP000185479">
    <property type="component" value="Chromosome"/>
</dbReference>
<dbReference type="AlphaFoldDB" id="A0A1L7CPY1"/>
<evidence type="ECO:0000313" key="3">
    <source>
        <dbReference type="EMBL" id="GEB97501.1"/>
    </source>
</evidence>
<proteinExistence type="predicted"/>
<protein>
    <recommendedName>
        <fullName evidence="1">CobW C-terminal domain-containing protein</fullName>
    </recommendedName>
</protein>
<sequence length="403" mass="44573">MTVNKKVPVTVLNGFLGSGKTTLLRSLLIQAAKSEPPLRLAAIVNDMSSLDVDGLIVEGAEVVSESEGNFISISGGSIHGPEMLPALITACDTLIERAQPEHILIETSGSTRPWPLIKALEAHPGLQLRGFLSLVDAGSLRSDFSGGKAIFPAVSRQLETGEQGIEMLIAQQLMFASEIYLTKVDKLRPGQAREIAEAISPINPFVGITALHFANIHLGQVLDYPAYDFHRVELLGSELEERDRRFPEQANIVSAVINDPRPFHPQRLWEAFNTALPQALYRSKGLTWLPGRDDRILLWNQAGGAINLEFFNYWKAGVLTHEPSRLSERERSELSKIVAEIDPVFGDRRTSITLLGEKEETTQFHQLLLTCLCTAKEVEAWLNGEDFVDPWPTDAIRLSEVPN</sequence>
<name>A0A1L7CPY1_CORFL</name>
<evidence type="ECO:0000313" key="2">
    <source>
        <dbReference type="EMBL" id="APT87912.1"/>
    </source>
</evidence>
<dbReference type="InterPro" id="IPR027417">
    <property type="entry name" value="P-loop_NTPase"/>
</dbReference>
<dbReference type="Pfam" id="PF02492">
    <property type="entry name" value="cobW"/>
    <property type="match status" value="1"/>
</dbReference>
<gene>
    <name evidence="3" type="ORF">CFL01nite_09960</name>
    <name evidence="2" type="ORF">CFLV_12640</name>
</gene>
<dbReference type="PANTHER" id="PTHR43603:SF1">
    <property type="entry name" value="ZINC-REGULATED GTPASE METALLOPROTEIN ACTIVATOR 1"/>
    <property type="match status" value="1"/>
</dbReference>
<dbReference type="SUPFAM" id="SSF90002">
    <property type="entry name" value="Hypothetical protein YjiA, C-terminal domain"/>
    <property type="match status" value="1"/>
</dbReference>
<dbReference type="Pfam" id="PF07683">
    <property type="entry name" value="CobW_C"/>
    <property type="match status" value="1"/>
</dbReference>
<dbReference type="InterPro" id="IPR003495">
    <property type="entry name" value="CobW/HypB/UreG_nucleotide-bd"/>
</dbReference>
<reference evidence="3 5" key="2">
    <citation type="submission" date="2019-06" db="EMBL/GenBank/DDBJ databases">
        <title>Whole genome shotgun sequence of Corynebacterium flavescens NBRC 14136.</title>
        <authorList>
            <person name="Hosoyama A."/>
            <person name="Uohara A."/>
            <person name="Ohji S."/>
            <person name="Ichikawa N."/>
        </authorList>
    </citation>
    <scope>NUCLEOTIDE SEQUENCE [LARGE SCALE GENOMIC DNA]</scope>
    <source>
        <strain evidence="3 5">NBRC 14136</strain>
    </source>
</reference>
<evidence type="ECO:0000313" key="4">
    <source>
        <dbReference type="Proteomes" id="UP000185479"/>
    </source>
</evidence>